<organism evidence="2 3">
    <name type="scientific">Porites evermanni</name>
    <dbReference type="NCBI Taxonomy" id="104178"/>
    <lineage>
        <taxon>Eukaryota</taxon>
        <taxon>Metazoa</taxon>
        <taxon>Cnidaria</taxon>
        <taxon>Anthozoa</taxon>
        <taxon>Hexacorallia</taxon>
        <taxon>Scleractinia</taxon>
        <taxon>Fungiina</taxon>
        <taxon>Poritidae</taxon>
        <taxon>Porites</taxon>
    </lineage>
</organism>
<sequence>MIGYIMHFCFFHYVTGLSVVGAIFCNITVRTVFAIPYIHVNIFEHIGLPMYDVKKRPKRLYQMASSALSLPRNPLLDFSFGHSVISCHVEHHFISASCGNFTTIMMNLWSKHHQSQS</sequence>
<accession>A0ABN8LJN1</accession>
<evidence type="ECO:0000256" key="1">
    <source>
        <dbReference type="SAM" id="Phobius"/>
    </source>
</evidence>
<gene>
    <name evidence="2" type="ORF">PEVE_00019273</name>
</gene>
<evidence type="ECO:0000313" key="2">
    <source>
        <dbReference type="EMBL" id="CAH3015630.1"/>
    </source>
</evidence>
<protein>
    <recommendedName>
        <fullName evidence="4">Fatty acid desaturase domain-containing protein</fullName>
    </recommendedName>
</protein>
<keyword evidence="3" id="KW-1185">Reference proteome</keyword>
<reference evidence="2 3" key="1">
    <citation type="submission" date="2022-05" db="EMBL/GenBank/DDBJ databases">
        <authorList>
            <consortium name="Genoscope - CEA"/>
            <person name="William W."/>
        </authorList>
    </citation>
    <scope>NUCLEOTIDE SEQUENCE [LARGE SCALE GENOMIC DNA]</scope>
</reference>
<keyword evidence="1" id="KW-0472">Membrane</keyword>
<evidence type="ECO:0000313" key="3">
    <source>
        <dbReference type="Proteomes" id="UP001159427"/>
    </source>
</evidence>
<feature type="transmembrane region" description="Helical" evidence="1">
    <location>
        <begin position="7"/>
        <end position="29"/>
    </location>
</feature>
<dbReference type="Proteomes" id="UP001159427">
    <property type="component" value="Unassembled WGS sequence"/>
</dbReference>
<keyword evidence="1" id="KW-1133">Transmembrane helix</keyword>
<keyword evidence="1" id="KW-0812">Transmembrane</keyword>
<dbReference type="EMBL" id="CALNXI010000026">
    <property type="protein sequence ID" value="CAH3015630.1"/>
    <property type="molecule type" value="Genomic_DNA"/>
</dbReference>
<proteinExistence type="predicted"/>
<name>A0ABN8LJN1_9CNID</name>
<evidence type="ECO:0008006" key="4">
    <source>
        <dbReference type="Google" id="ProtNLM"/>
    </source>
</evidence>
<comment type="caution">
    <text evidence="2">The sequence shown here is derived from an EMBL/GenBank/DDBJ whole genome shotgun (WGS) entry which is preliminary data.</text>
</comment>